<dbReference type="SUPFAM" id="SSF52821">
    <property type="entry name" value="Rhodanese/Cell cycle control phosphatase"/>
    <property type="match status" value="1"/>
</dbReference>
<accession>A0A8J2BS55</accession>
<organism evidence="2 3">
    <name type="scientific">Candidatus Methylacidithermus pantelleriae</name>
    <dbReference type="NCBI Taxonomy" id="2744239"/>
    <lineage>
        <taxon>Bacteria</taxon>
        <taxon>Pseudomonadati</taxon>
        <taxon>Verrucomicrobiota</taxon>
        <taxon>Methylacidiphilae</taxon>
        <taxon>Methylacidiphilales</taxon>
        <taxon>Methylacidiphilaceae</taxon>
        <taxon>Candidatus Methylacidithermus</taxon>
    </lineage>
</organism>
<reference evidence="2" key="1">
    <citation type="submission" date="2021-02" db="EMBL/GenBank/DDBJ databases">
        <authorList>
            <person name="Cremers G."/>
            <person name="Picone N."/>
        </authorList>
    </citation>
    <scope>NUCLEOTIDE SEQUENCE</scope>
    <source>
        <strain evidence="2">PQ17</strain>
    </source>
</reference>
<dbReference type="GO" id="GO:0004792">
    <property type="term" value="F:thiosulfate-cyanide sulfurtransferase activity"/>
    <property type="evidence" value="ECO:0007669"/>
    <property type="project" value="TreeGrafter"/>
</dbReference>
<comment type="caution">
    <text evidence="2">The sequence shown here is derived from an EMBL/GenBank/DDBJ whole genome shotgun (WGS) entry which is preliminary data.</text>
</comment>
<keyword evidence="3" id="KW-1185">Reference proteome</keyword>
<dbReference type="Pfam" id="PF16798">
    <property type="entry name" value="DUF5069"/>
    <property type="match status" value="1"/>
</dbReference>
<evidence type="ECO:0000313" key="3">
    <source>
        <dbReference type="Proteomes" id="UP000663859"/>
    </source>
</evidence>
<feature type="domain" description="Rhodanese" evidence="1">
    <location>
        <begin position="31"/>
        <end position="121"/>
    </location>
</feature>
<evidence type="ECO:0000313" key="2">
    <source>
        <dbReference type="EMBL" id="CAF0703458.1"/>
    </source>
</evidence>
<protein>
    <submittedName>
        <fullName evidence="2">Rhodanese-related sulfurtransferase</fullName>
    </submittedName>
</protein>
<dbReference type="CDD" id="cd00158">
    <property type="entry name" value="RHOD"/>
    <property type="match status" value="1"/>
</dbReference>
<dbReference type="InterPro" id="IPR001763">
    <property type="entry name" value="Rhodanese-like_dom"/>
</dbReference>
<dbReference type="PANTHER" id="PTHR44086:SF13">
    <property type="entry name" value="THIOSULFATE SULFURTRANSFERASE PSPE"/>
    <property type="match status" value="1"/>
</dbReference>
<dbReference type="PROSITE" id="PS50206">
    <property type="entry name" value="RHODANESE_3"/>
    <property type="match status" value="1"/>
</dbReference>
<dbReference type="Proteomes" id="UP000663859">
    <property type="component" value="Unassembled WGS sequence"/>
</dbReference>
<dbReference type="PANTHER" id="PTHR44086">
    <property type="entry name" value="THIOSULFATE SULFURTRANSFERASE RDL2, MITOCHONDRIAL-RELATED"/>
    <property type="match status" value="1"/>
</dbReference>
<name>A0A8J2BS55_9BACT</name>
<gene>
    <name evidence="2" type="ORF">MPNT_60003</name>
</gene>
<sequence>MGKRDRLQRLLEEVRNEIREITNAEALRYAREKKAVFVDVRETYEWFRGHVPGALHIPRGLLEQQIEKRLPDPSTCIICYSGTGLRSALAAWSLQKMGYSHVFSLAGGWQAWRKAGFPSSTEPEQYPRSPFAKLGGIVYLPRLIDKARFCPQGKLPGYEYLTSGFDKMLLDFLCIEGRRFEEIVQQYETDEEILAQLRKELGPAWPSEYAIAEFNQRMIHKRPETPEKRAKFEAACSKLPPGRKRPDTYFELMDAQEGRPPA</sequence>
<dbReference type="InterPro" id="IPR031849">
    <property type="entry name" value="DUF5069"/>
</dbReference>
<dbReference type="Gene3D" id="3.40.250.10">
    <property type="entry name" value="Rhodanese-like domain"/>
    <property type="match status" value="1"/>
</dbReference>
<dbReference type="EMBL" id="CAJNOB010000056">
    <property type="protein sequence ID" value="CAF0703458.1"/>
    <property type="molecule type" value="Genomic_DNA"/>
</dbReference>
<evidence type="ECO:0000259" key="1">
    <source>
        <dbReference type="PROSITE" id="PS50206"/>
    </source>
</evidence>
<proteinExistence type="predicted"/>
<dbReference type="SMART" id="SM00450">
    <property type="entry name" value="RHOD"/>
    <property type="match status" value="1"/>
</dbReference>
<dbReference type="InterPro" id="IPR036873">
    <property type="entry name" value="Rhodanese-like_dom_sf"/>
</dbReference>
<dbReference type="RefSeq" id="WP_174582391.1">
    <property type="nucleotide sequence ID" value="NZ_CAJNOB010000056.1"/>
</dbReference>
<dbReference type="Pfam" id="PF00581">
    <property type="entry name" value="Rhodanese"/>
    <property type="match status" value="1"/>
</dbReference>
<dbReference type="AlphaFoldDB" id="A0A8J2BS55"/>